<dbReference type="InterPro" id="IPR035996">
    <property type="entry name" value="4pyrrol_Methylase_sf"/>
</dbReference>
<dbReference type="PANTHER" id="PTHR46111">
    <property type="entry name" value="RIBOSOMAL RNA SMALL SUBUNIT METHYLTRANSFERASE I"/>
    <property type="match status" value="1"/>
</dbReference>
<dbReference type="PATRIC" id="fig|1229521.3.peg.1489"/>
<dbReference type="Gene3D" id="3.30.950.10">
    <property type="entry name" value="Methyltransferase, Cobalt-precorrin-4 Transmethylase, Domain 2"/>
    <property type="match status" value="1"/>
</dbReference>
<accession>W9V432</accession>
<comment type="caution">
    <text evidence="2">The sequence shown here is derived from an EMBL/GenBank/DDBJ whole genome shotgun (WGS) entry which is preliminary data.</text>
</comment>
<keyword evidence="2" id="KW-0489">Methyltransferase</keyword>
<keyword evidence="3" id="KW-1185">Reference proteome</keyword>
<name>W9V432_9GAMM</name>
<dbReference type="InterPro" id="IPR008189">
    <property type="entry name" value="rRNA_ssu_MeTfrase_I"/>
</dbReference>
<gene>
    <name evidence="2" type="primary">rsmI_2</name>
    <name evidence="2" type="ORF">D791_01474</name>
</gene>
<reference evidence="2 3" key="2">
    <citation type="journal article" date="2015" name="Syst. Appl. Microbiol.">
        <title>Nitrincola nitratireducens sp. nov. isolated from a haloalkaline crater lake.</title>
        <authorList>
            <person name="Singh A."/>
            <person name="Vaidya B."/>
            <person name="Tanuku N.R."/>
            <person name="Pinnaka A.K."/>
        </authorList>
    </citation>
    <scope>NUCLEOTIDE SEQUENCE [LARGE SCALE GENOMIC DNA]</scope>
    <source>
        <strain evidence="2 3">AK23</strain>
    </source>
</reference>
<protein>
    <submittedName>
        <fullName evidence="2">Ribosomal RNA small subunit methyltransferase I</fullName>
        <ecNumber evidence="2">2.1.1.198</ecNumber>
    </submittedName>
</protein>
<reference evidence="3" key="1">
    <citation type="submission" date="2012-11" db="EMBL/GenBank/DDBJ databases">
        <authorList>
            <person name="Singh A."/>
            <person name="Pinnaka A.K."/>
            <person name="Vaidya B."/>
        </authorList>
    </citation>
    <scope>NUCLEOTIDE SEQUENCE [LARGE SCALE GENOMIC DNA]</scope>
    <source>
        <strain evidence="3">AK23</strain>
    </source>
</reference>
<proteinExistence type="predicted"/>
<keyword evidence="2" id="KW-0808">Transferase</keyword>
<dbReference type="EC" id="2.1.1.198" evidence="2"/>
<evidence type="ECO:0000313" key="3">
    <source>
        <dbReference type="Proteomes" id="UP000019464"/>
    </source>
</evidence>
<dbReference type="GO" id="GO:0008168">
    <property type="term" value="F:methyltransferase activity"/>
    <property type="evidence" value="ECO:0007669"/>
    <property type="project" value="UniProtKB-KW"/>
</dbReference>
<dbReference type="Pfam" id="PF23016">
    <property type="entry name" value="RsmI_C"/>
    <property type="match status" value="1"/>
</dbReference>
<sequence length="105" mass="11680">MIEVFGGAREAVVARELTKTFETIKLDTLASLLDWMKDDPNQQKGEFVVIVRGAPPRIDEEELDKKTLDMLALLATELPPKKAAALTSTITGANKKRLYQHLLDS</sequence>
<dbReference type="EMBL" id="AONB01000005">
    <property type="protein sequence ID" value="EXJ11701.1"/>
    <property type="molecule type" value="Genomic_DNA"/>
</dbReference>
<dbReference type="AlphaFoldDB" id="W9V432"/>
<evidence type="ECO:0000313" key="2">
    <source>
        <dbReference type="EMBL" id="EXJ11701.1"/>
    </source>
</evidence>
<dbReference type="GO" id="GO:0032259">
    <property type="term" value="P:methylation"/>
    <property type="evidence" value="ECO:0007669"/>
    <property type="project" value="UniProtKB-KW"/>
</dbReference>
<evidence type="ECO:0000259" key="1">
    <source>
        <dbReference type="Pfam" id="PF23016"/>
    </source>
</evidence>
<organism evidence="2 3">
    <name type="scientific">Nitrincola nitratireducens</name>
    <dbReference type="NCBI Taxonomy" id="1229521"/>
    <lineage>
        <taxon>Bacteria</taxon>
        <taxon>Pseudomonadati</taxon>
        <taxon>Pseudomonadota</taxon>
        <taxon>Gammaproteobacteria</taxon>
        <taxon>Oceanospirillales</taxon>
        <taxon>Oceanospirillaceae</taxon>
        <taxon>Nitrincola</taxon>
    </lineage>
</organism>
<feature type="domain" description="RsmI HTH" evidence="1">
    <location>
        <begin position="62"/>
        <end position="104"/>
    </location>
</feature>
<dbReference type="PANTHER" id="PTHR46111:SF1">
    <property type="entry name" value="RIBOSOMAL RNA SMALL SUBUNIT METHYLTRANSFERASE I"/>
    <property type="match status" value="1"/>
</dbReference>
<dbReference type="STRING" id="1229521.D791_01474"/>
<dbReference type="SUPFAM" id="SSF53790">
    <property type="entry name" value="Tetrapyrrole methylase"/>
    <property type="match status" value="1"/>
</dbReference>
<dbReference type="InterPro" id="IPR014776">
    <property type="entry name" value="4pyrrole_Mease_sub2"/>
</dbReference>
<dbReference type="InterPro" id="IPR053910">
    <property type="entry name" value="RsmI_HTH"/>
</dbReference>
<dbReference type="Proteomes" id="UP000019464">
    <property type="component" value="Unassembled WGS sequence"/>
</dbReference>